<dbReference type="RefSeq" id="WP_068549338.1">
    <property type="nucleotide sequence ID" value="NZ_AP013035.1"/>
</dbReference>
<dbReference type="InterPro" id="IPR011611">
    <property type="entry name" value="PfkB_dom"/>
</dbReference>
<dbReference type="PANTHER" id="PTHR46566:SF2">
    <property type="entry name" value="ATP-DEPENDENT 6-PHOSPHOFRUCTOKINASE ISOZYME 2"/>
    <property type="match status" value="1"/>
</dbReference>
<dbReference type="EC" id="2.7.1.56" evidence="8"/>
<dbReference type="AlphaFoldDB" id="A0A0S3QSS5"/>
<gene>
    <name evidence="8" type="primary">fruK</name>
    <name evidence="8" type="ORF">TST_0592</name>
</gene>
<evidence type="ECO:0000256" key="5">
    <source>
        <dbReference type="ARBA" id="ARBA00022840"/>
    </source>
</evidence>
<dbReference type="GO" id="GO:0016052">
    <property type="term" value="P:carbohydrate catabolic process"/>
    <property type="evidence" value="ECO:0007669"/>
    <property type="project" value="UniProtKB-ARBA"/>
</dbReference>
<dbReference type="EMBL" id="AP013035">
    <property type="protein sequence ID" value="BAT71398.1"/>
    <property type="molecule type" value="Genomic_DNA"/>
</dbReference>
<dbReference type="Pfam" id="PF00294">
    <property type="entry name" value="PfkB"/>
    <property type="match status" value="1"/>
</dbReference>
<keyword evidence="3" id="KW-0547">Nucleotide-binding</keyword>
<dbReference type="NCBIfam" id="TIGR03168">
    <property type="entry name" value="1-PFK"/>
    <property type="match status" value="1"/>
</dbReference>
<keyword evidence="5" id="KW-0067">ATP-binding</keyword>
<proteinExistence type="inferred from homology"/>
<protein>
    <submittedName>
        <fullName evidence="8">1-phosphofructokinase</fullName>
        <ecNumber evidence="8">2.7.1.56</ecNumber>
    </submittedName>
</protein>
<dbReference type="InterPro" id="IPR029056">
    <property type="entry name" value="Ribokinase-like"/>
</dbReference>
<evidence type="ECO:0000256" key="1">
    <source>
        <dbReference type="ARBA" id="ARBA00010688"/>
    </source>
</evidence>
<comment type="similarity">
    <text evidence="1">Belongs to the carbohydrate kinase PfkB family.</text>
</comment>
<feature type="domain" description="Carbohydrate kinase PfkB" evidence="7">
    <location>
        <begin position="12"/>
        <end position="295"/>
    </location>
</feature>
<dbReference type="Gene3D" id="3.40.1190.20">
    <property type="match status" value="1"/>
</dbReference>
<evidence type="ECO:0000313" key="8">
    <source>
        <dbReference type="EMBL" id="BAT71398.1"/>
    </source>
</evidence>
<dbReference type="PATRIC" id="fig|1298851.3.peg.615"/>
<dbReference type="GO" id="GO:0044281">
    <property type="term" value="P:small molecule metabolic process"/>
    <property type="evidence" value="ECO:0007669"/>
    <property type="project" value="UniProtKB-ARBA"/>
</dbReference>
<evidence type="ECO:0000313" key="9">
    <source>
        <dbReference type="Proteomes" id="UP000063234"/>
    </source>
</evidence>
<keyword evidence="9" id="KW-1185">Reference proteome</keyword>
<evidence type="ECO:0000259" key="7">
    <source>
        <dbReference type="Pfam" id="PF00294"/>
    </source>
</evidence>
<dbReference type="InterPro" id="IPR022463">
    <property type="entry name" value="1-PFruKinase"/>
</dbReference>
<dbReference type="NCBIfam" id="TIGR03828">
    <property type="entry name" value="pfkB"/>
    <property type="match status" value="1"/>
</dbReference>
<reference evidence="9" key="1">
    <citation type="journal article" date="2018" name="Science">
        <title>A primordial and reversible TCA cycle in a facultatively chemolithoautotrophic thermophile.</title>
        <authorList>
            <person name="Nunoura T."/>
            <person name="Chikaraishi Y."/>
            <person name="Izaki R."/>
            <person name="Suwa T."/>
            <person name="Sato T."/>
            <person name="Harada T."/>
            <person name="Mori K."/>
            <person name="Kato Y."/>
            <person name="Miyazaki M."/>
            <person name="Shimamura S."/>
            <person name="Yanagawa K."/>
            <person name="Shuto A."/>
            <person name="Ohkouchi N."/>
            <person name="Fujita N."/>
            <person name="Takaki Y."/>
            <person name="Atomi H."/>
            <person name="Takai K."/>
        </authorList>
    </citation>
    <scope>NUCLEOTIDE SEQUENCE [LARGE SCALE GENOMIC DNA]</scope>
    <source>
        <strain evidence="9">DSM 17441 / JCM 13301 / NBRC 103674 / ABI70S6</strain>
    </source>
</reference>
<dbReference type="STRING" id="1298851.TST_0592"/>
<dbReference type="CDD" id="cd01164">
    <property type="entry name" value="FruK_PfkB_like"/>
    <property type="match status" value="1"/>
</dbReference>
<evidence type="ECO:0000256" key="2">
    <source>
        <dbReference type="ARBA" id="ARBA00022679"/>
    </source>
</evidence>
<accession>A0A0S3QSS5</accession>
<keyword evidence="4 8" id="KW-0418">Kinase</keyword>
<keyword evidence="2 6" id="KW-0808">Transferase</keyword>
<dbReference type="GO" id="GO:0008662">
    <property type="term" value="F:1-phosphofructokinase activity"/>
    <property type="evidence" value="ECO:0007669"/>
    <property type="project" value="UniProtKB-EC"/>
</dbReference>
<dbReference type="PIRSF" id="PIRSF000535">
    <property type="entry name" value="1PFK/6PFK/LacC"/>
    <property type="match status" value="1"/>
</dbReference>
<dbReference type="GO" id="GO:0005524">
    <property type="term" value="F:ATP binding"/>
    <property type="evidence" value="ECO:0007669"/>
    <property type="project" value="UniProtKB-KW"/>
</dbReference>
<dbReference type="FunFam" id="3.40.1190.20:FF:000001">
    <property type="entry name" value="Phosphofructokinase"/>
    <property type="match status" value="1"/>
</dbReference>
<name>A0A0S3QSS5_THET7</name>
<dbReference type="InterPro" id="IPR017583">
    <property type="entry name" value="Tagatose/fructose_Pkinase"/>
</dbReference>
<dbReference type="PANTHER" id="PTHR46566">
    <property type="entry name" value="1-PHOSPHOFRUCTOKINASE-RELATED"/>
    <property type="match status" value="1"/>
</dbReference>
<sequence>MIATVTLNPSLDLNLEVDELKIDDVTRIKNSKLDPGGKGINVSRVVNILGGPTVAYGFIAGREGGQLSLFLAEEGILNSFVALKEGNTRVNVIITERKTGRQTRINAIGPRAEVEDLEALKERITRLGGGICAVSFMVFAGSIPPGLPPTTYRYLIEEVQELGIKAVLDTDGDPLKYGIKAKPYMIKPNTYELERLVGRKLETEEDVLSAASEILNMGVEVVAVTRGGKKAFLVTRDLVLAAIPPKIEVVSAVGSGDSFLGAFLLALYRGEGFEEAFRWGIAAGAATAMVPGTGLLEKEQFYKLLEKVEVERLSS</sequence>
<dbReference type="SUPFAM" id="SSF53613">
    <property type="entry name" value="Ribokinase-like"/>
    <property type="match status" value="1"/>
</dbReference>
<dbReference type="OrthoDB" id="9801219at2"/>
<dbReference type="Proteomes" id="UP000063234">
    <property type="component" value="Chromosome"/>
</dbReference>
<dbReference type="KEGG" id="ttk:TST_0592"/>
<organism evidence="8 9">
    <name type="scientific">Thermosulfidibacter takaii (strain DSM 17441 / JCM 13301 / NBRC 103674 / ABI70S6)</name>
    <dbReference type="NCBI Taxonomy" id="1298851"/>
    <lineage>
        <taxon>Bacteria</taxon>
        <taxon>Pseudomonadati</taxon>
        <taxon>Thermosulfidibacterota</taxon>
        <taxon>Thermosulfidibacteria</taxon>
        <taxon>Thermosulfidibacterales</taxon>
        <taxon>Thermosulfidibacteraceae</taxon>
    </lineage>
</organism>
<evidence type="ECO:0000256" key="6">
    <source>
        <dbReference type="PIRNR" id="PIRNR000535"/>
    </source>
</evidence>
<evidence type="ECO:0000256" key="4">
    <source>
        <dbReference type="ARBA" id="ARBA00022777"/>
    </source>
</evidence>
<dbReference type="GO" id="GO:0005829">
    <property type="term" value="C:cytosol"/>
    <property type="evidence" value="ECO:0007669"/>
    <property type="project" value="TreeGrafter"/>
</dbReference>
<evidence type="ECO:0000256" key="3">
    <source>
        <dbReference type="ARBA" id="ARBA00022741"/>
    </source>
</evidence>